<name>A0ABS0TJG3_9FLAO</name>
<dbReference type="InterPro" id="IPR013324">
    <property type="entry name" value="RNA_pol_sigma_r3/r4-like"/>
</dbReference>
<evidence type="ECO:0000259" key="5">
    <source>
        <dbReference type="Pfam" id="PF08281"/>
    </source>
</evidence>
<dbReference type="Pfam" id="PF08281">
    <property type="entry name" value="Sigma70_r4_2"/>
    <property type="match status" value="1"/>
</dbReference>
<evidence type="ECO:0000256" key="1">
    <source>
        <dbReference type="ARBA" id="ARBA00010641"/>
    </source>
</evidence>
<dbReference type="PANTHER" id="PTHR43133">
    <property type="entry name" value="RNA POLYMERASE ECF-TYPE SIGMA FACTO"/>
    <property type="match status" value="1"/>
</dbReference>
<dbReference type="PANTHER" id="PTHR43133:SF46">
    <property type="entry name" value="RNA POLYMERASE SIGMA-70 FACTOR ECF SUBFAMILY"/>
    <property type="match status" value="1"/>
</dbReference>
<keyword evidence="4" id="KW-0804">Transcription</keyword>
<proteinExistence type="inferred from homology"/>
<evidence type="ECO:0000256" key="4">
    <source>
        <dbReference type="ARBA" id="ARBA00023163"/>
    </source>
</evidence>
<evidence type="ECO:0000313" key="7">
    <source>
        <dbReference type="Proteomes" id="UP000635665"/>
    </source>
</evidence>
<dbReference type="CDD" id="cd06171">
    <property type="entry name" value="Sigma70_r4"/>
    <property type="match status" value="1"/>
</dbReference>
<keyword evidence="3" id="KW-0731">Sigma factor</keyword>
<reference evidence="6 7" key="1">
    <citation type="submission" date="2020-12" db="EMBL/GenBank/DDBJ databases">
        <title>Salegentibacter orientalis sp. nov., isolated from costal sediment.</title>
        <authorList>
            <person name="Lian F.-B."/>
        </authorList>
    </citation>
    <scope>NUCLEOTIDE SEQUENCE [LARGE SCALE GENOMIC DNA]</scope>
    <source>
        <strain evidence="6 7">F60176</strain>
    </source>
</reference>
<comment type="similarity">
    <text evidence="1">Belongs to the sigma-70 factor family. ECF subfamily.</text>
</comment>
<dbReference type="SUPFAM" id="SSF88659">
    <property type="entry name" value="Sigma3 and sigma4 domains of RNA polymerase sigma factors"/>
    <property type="match status" value="1"/>
</dbReference>
<protein>
    <submittedName>
        <fullName evidence="6">Sigma-70 family RNA polymerase sigma factor</fullName>
    </submittedName>
</protein>
<dbReference type="Gene3D" id="1.10.1740.10">
    <property type="match status" value="1"/>
</dbReference>
<evidence type="ECO:0000256" key="3">
    <source>
        <dbReference type="ARBA" id="ARBA00023082"/>
    </source>
</evidence>
<dbReference type="SUPFAM" id="SSF88946">
    <property type="entry name" value="Sigma2 domain of RNA polymerase sigma factors"/>
    <property type="match status" value="1"/>
</dbReference>
<evidence type="ECO:0000256" key="2">
    <source>
        <dbReference type="ARBA" id="ARBA00023015"/>
    </source>
</evidence>
<dbReference type="Gene3D" id="1.10.10.10">
    <property type="entry name" value="Winged helix-like DNA-binding domain superfamily/Winged helix DNA-binding domain"/>
    <property type="match status" value="1"/>
</dbReference>
<keyword evidence="7" id="KW-1185">Reference proteome</keyword>
<gene>
    <name evidence="6" type="ORF">I6U50_08825</name>
</gene>
<dbReference type="InterPro" id="IPR014284">
    <property type="entry name" value="RNA_pol_sigma-70_dom"/>
</dbReference>
<sequence length="245" mass="28867">MEYIEGKRIFKDEVDEHFSVYLNDFNSRETKKSRRVIDCKHSSGVSSSVNPEKVEDLAFLFWEKIKRGDMDALGQLYDLYVDELFLYGMEKVQDKIRVMDAIHDLFVDLYKYRNSIASPSNVKYYLLRSLKRKVYRKQSSKKCINLQDSFFEKKTVATELSYEEKIIEGEYSKEKKDKLKLALTFLTKRQQKALHLRFTENKPYNEIANTMNISIATSRTLVYRAILVLKKHCISLFLTVSGIFI</sequence>
<dbReference type="InterPro" id="IPR013249">
    <property type="entry name" value="RNA_pol_sigma70_r4_t2"/>
</dbReference>
<dbReference type="RefSeq" id="WP_198638582.1">
    <property type="nucleotide sequence ID" value="NZ_JAEHNY010000007.1"/>
</dbReference>
<dbReference type="InterPro" id="IPR036388">
    <property type="entry name" value="WH-like_DNA-bd_sf"/>
</dbReference>
<keyword evidence="2" id="KW-0805">Transcription regulation</keyword>
<dbReference type="InterPro" id="IPR013325">
    <property type="entry name" value="RNA_pol_sigma_r2"/>
</dbReference>
<comment type="caution">
    <text evidence="6">The sequence shown here is derived from an EMBL/GenBank/DDBJ whole genome shotgun (WGS) entry which is preliminary data.</text>
</comment>
<accession>A0ABS0TJG3</accession>
<evidence type="ECO:0000313" key="6">
    <source>
        <dbReference type="EMBL" id="MBI6120123.1"/>
    </source>
</evidence>
<feature type="domain" description="RNA polymerase sigma factor 70 region 4 type 2" evidence="5">
    <location>
        <begin position="179"/>
        <end position="225"/>
    </location>
</feature>
<dbReference type="InterPro" id="IPR039425">
    <property type="entry name" value="RNA_pol_sigma-70-like"/>
</dbReference>
<dbReference type="Proteomes" id="UP000635665">
    <property type="component" value="Unassembled WGS sequence"/>
</dbReference>
<dbReference type="NCBIfam" id="TIGR02937">
    <property type="entry name" value="sigma70-ECF"/>
    <property type="match status" value="1"/>
</dbReference>
<organism evidence="6 7">
    <name type="scientific">Salegentibacter maritimus</name>
    <dbReference type="NCBI Taxonomy" id="2794347"/>
    <lineage>
        <taxon>Bacteria</taxon>
        <taxon>Pseudomonadati</taxon>
        <taxon>Bacteroidota</taxon>
        <taxon>Flavobacteriia</taxon>
        <taxon>Flavobacteriales</taxon>
        <taxon>Flavobacteriaceae</taxon>
        <taxon>Salegentibacter</taxon>
    </lineage>
</organism>
<dbReference type="EMBL" id="JAEHNY010000007">
    <property type="protein sequence ID" value="MBI6120123.1"/>
    <property type="molecule type" value="Genomic_DNA"/>
</dbReference>